<dbReference type="Proteomes" id="UP000838763">
    <property type="component" value="Unassembled WGS sequence"/>
</dbReference>
<evidence type="ECO:0000313" key="2">
    <source>
        <dbReference type="EMBL" id="CAI4216046.1"/>
    </source>
</evidence>
<dbReference type="AlphaFoldDB" id="A0A9P1H667"/>
<comment type="caution">
    <text evidence="2">The sequence shown here is derived from an EMBL/GenBank/DDBJ whole genome shotgun (WGS) entry which is preliminary data.</text>
</comment>
<dbReference type="Gene3D" id="3.40.50.1820">
    <property type="entry name" value="alpha/beta hydrolase"/>
    <property type="match status" value="1"/>
</dbReference>
<dbReference type="EMBL" id="CALLCH030000015">
    <property type="protein sequence ID" value="CAI4216046.1"/>
    <property type="molecule type" value="Genomic_DNA"/>
</dbReference>
<name>A0A9P1H667_9PEZI</name>
<organism evidence="2 3">
    <name type="scientific">Parascedosporium putredinis</name>
    <dbReference type="NCBI Taxonomy" id="1442378"/>
    <lineage>
        <taxon>Eukaryota</taxon>
        <taxon>Fungi</taxon>
        <taxon>Dikarya</taxon>
        <taxon>Ascomycota</taxon>
        <taxon>Pezizomycotina</taxon>
        <taxon>Sordariomycetes</taxon>
        <taxon>Hypocreomycetidae</taxon>
        <taxon>Microascales</taxon>
        <taxon>Microascaceae</taxon>
        <taxon>Parascedosporium</taxon>
    </lineage>
</organism>
<dbReference type="SUPFAM" id="SSF53474">
    <property type="entry name" value="alpha/beta-Hydrolases"/>
    <property type="match status" value="1"/>
</dbReference>
<evidence type="ECO:0000256" key="1">
    <source>
        <dbReference type="SAM" id="SignalP"/>
    </source>
</evidence>
<dbReference type="InterPro" id="IPR029058">
    <property type="entry name" value="AB_hydrolase_fold"/>
</dbReference>
<evidence type="ECO:0000313" key="3">
    <source>
        <dbReference type="Proteomes" id="UP000838763"/>
    </source>
</evidence>
<protein>
    <recommendedName>
        <fullName evidence="4">Alpha/beta-hydrolase</fullName>
    </recommendedName>
</protein>
<keyword evidence="3" id="KW-1185">Reference proteome</keyword>
<feature type="signal peptide" evidence="1">
    <location>
        <begin position="1"/>
        <end position="16"/>
    </location>
</feature>
<reference evidence="2" key="1">
    <citation type="submission" date="2022-11" db="EMBL/GenBank/DDBJ databases">
        <authorList>
            <person name="Scott C."/>
            <person name="Bruce N."/>
        </authorList>
    </citation>
    <scope>NUCLEOTIDE SEQUENCE</scope>
</reference>
<keyword evidence="1" id="KW-0732">Signal</keyword>
<dbReference type="OrthoDB" id="2141514at2759"/>
<accession>A0A9P1H667</accession>
<gene>
    <name evidence="2" type="ORF">PPNO1_LOCUS5714</name>
</gene>
<sequence length="292" mass="30897">MYGLLLTLGLTAAVSAKDHGASYNFEVESLVNHTFYQPMISGLGKGNLKLPVIVWGNGGCSKCMCPMGLRFRAFHNEIASHGAFIIANGVSYIDEDEVVQEEDDPNKPPASDQAPEDLTAAIDWVYENAGKGEYRHVDRTRIGVWGQSCGGLEAYGAGALDDRVHHVGIFNSGVVPGSPIPVDVSLIKKPVFYIIGGEGDVAYPNAEVDYAALPEGTPAWKAQHPLGHSGGFGGPDGSIGAVAGKHMLQEPNAKDWFTGEGSTNDGFYDVVHKNLDSINVKPIGGKGSACKA</sequence>
<feature type="chain" id="PRO_5040106676" description="Alpha/beta-hydrolase" evidence="1">
    <location>
        <begin position="17"/>
        <end position="292"/>
    </location>
</feature>
<evidence type="ECO:0008006" key="4">
    <source>
        <dbReference type="Google" id="ProtNLM"/>
    </source>
</evidence>
<proteinExistence type="predicted"/>